<evidence type="ECO:0000313" key="4">
    <source>
        <dbReference type="Proteomes" id="UP000584374"/>
    </source>
</evidence>
<evidence type="ECO:0000256" key="1">
    <source>
        <dbReference type="ARBA" id="ARBA00022679"/>
    </source>
</evidence>
<evidence type="ECO:0000256" key="2">
    <source>
        <dbReference type="SAM" id="MobiDB-lite"/>
    </source>
</evidence>
<dbReference type="InterPro" id="IPR050483">
    <property type="entry name" value="CoA-transferase_III_domain"/>
</dbReference>
<dbReference type="Pfam" id="PF02515">
    <property type="entry name" value="CoA_transf_3"/>
    <property type="match status" value="1"/>
</dbReference>
<accession>A0A840QC02</accession>
<dbReference type="Gene3D" id="3.40.50.10540">
    <property type="entry name" value="Crotonobetainyl-coa:carnitine coa-transferase, domain 1"/>
    <property type="match status" value="1"/>
</dbReference>
<dbReference type="EMBL" id="JACHIW010000001">
    <property type="protein sequence ID" value="MBB5157341.1"/>
    <property type="molecule type" value="Genomic_DNA"/>
</dbReference>
<dbReference type="Proteomes" id="UP000584374">
    <property type="component" value="Unassembled WGS sequence"/>
</dbReference>
<dbReference type="InterPro" id="IPR023606">
    <property type="entry name" value="CoA-Trfase_III_dom_1_sf"/>
</dbReference>
<dbReference type="RefSeq" id="WP_246470994.1">
    <property type="nucleotide sequence ID" value="NZ_JACHIW010000001.1"/>
</dbReference>
<comment type="caution">
    <text evidence="3">The sequence shown here is derived from an EMBL/GenBank/DDBJ whole genome shotgun (WGS) entry which is preliminary data.</text>
</comment>
<feature type="compositionally biased region" description="Polar residues" evidence="2">
    <location>
        <begin position="59"/>
        <end position="81"/>
    </location>
</feature>
<organism evidence="3 4">
    <name type="scientific">Saccharopolyspora phatthalungensis</name>
    <dbReference type="NCBI Taxonomy" id="664693"/>
    <lineage>
        <taxon>Bacteria</taxon>
        <taxon>Bacillati</taxon>
        <taxon>Actinomycetota</taxon>
        <taxon>Actinomycetes</taxon>
        <taxon>Pseudonocardiales</taxon>
        <taxon>Pseudonocardiaceae</taxon>
        <taxon>Saccharopolyspora</taxon>
    </lineage>
</organism>
<sequence>MTTTGTAGALDGVTVLDLTTVVMGPYATAVLGDLGAEVIKIERLDGDMTRLIGARRNEGMSTGNRDTPHTSSRTRSAGCTW</sequence>
<reference evidence="3 4" key="1">
    <citation type="submission" date="2020-08" db="EMBL/GenBank/DDBJ databases">
        <title>Sequencing the genomes of 1000 actinobacteria strains.</title>
        <authorList>
            <person name="Klenk H.-P."/>
        </authorList>
    </citation>
    <scope>NUCLEOTIDE SEQUENCE [LARGE SCALE GENOMIC DNA]</scope>
    <source>
        <strain evidence="3 4">DSM 45584</strain>
    </source>
</reference>
<name>A0A840QC02_9PSEU</name>
<dbReference type="PANTHER" id="PTHR48207">
    <property type="entry name" value="SUCCINATE--HYDROXYMETHYLGLUTARATE COA-TRANSFERASE"/>
    <property type="match status" value="1"/>
</dbReference>
<dbReference type="AlphaFoldDB" id="A0A840QC02"/>
<dbReference type="GO" id="GO:0008410">
    <property type="term" value="F:CoA-transferase activity"/>
    <property type="evidence" value="ECO:0007669"/>
    <property type="project" value="TreeGrafter"/>
</dbReference>
<dbReference type="PANTHER" id="PTHR48207:SF4">
    <property type="entry name" value="BLL6097 PROTEIN"/>
    <property type="match status" value="1"/>
</dbReference>
<feature type="region of interest" description="Disordered" evidence="2">
    <location>
        <begin position="53"/>
        <end position="81"/>
    </location>
</feature>
<keyword evidence="4" id="KW-1185">Reference proteome</keyword>
<gene>
    <name evidence="3" type="ORF">BJ970_004875</name>
</gene>
<proteinExistence type="predicted"/>
<keyword evidence="1 3" id="KW-0808">Transferase</keyword>
<evidence type="ECO:0000313" key="3">
    <source>
        <dbReference type="EMBL" id="MBB5157341.1"/>
    </source>
</evidence>
<dbReference type="SUPFAM" id="SSF89796">
    <property type="entry name" value="CoA-transferase family III (CaiB/BaiF)"/>
    <property type="match status" value="1"/>
</dbReference>
<protein>
    <submittedName>
        <fullName evidence="3">Crotonobetainyl-CoA:carnitine CoA-transferase CaiB-like acyl-CoA transferase</fullName>
    </submittedName>
</protein>
<dbReference type="InterPro" id="IPR003673">
    <property type="entry name" value="CoA-Trfase_fam_III"/>
</dbReference>